<comment type="caution">
    <text evidence="2">The sequence shown here is derived from an EMBL/GenBank/DDBJ whole genome shotgun (WGS) entry which is preliminary data.</text>
</comment>
<dbReference type="Proteomes" id="UP000238312">
    <property type="component" value="Unassembled WGS sequence"/>
</dbReference>
<feature type="transmembrane region" description="Helical" evidence="1">
    <location>
        <begin position="83"/>
        <end position="102"/>
    </location>
</feature>
<dbReference type="EMBL" id="PVNG01000006">
    <property type="protein sequence ID" value="PRX66070.1"/>
    <property type="molecule type" value="Genomic_DNA"/>
</dbReference>
<name>A0A2T0N255_9ACTN</name>
<keyword evidence="1" id="KW-1133">Transmembrane helix</keyword>
<evidence type="ECO:0000256" key="1">
    <source>
        <dbReference type="SAM" id="Phobius"/>
    </source>
</evidence>
<keyword evidence="3" id="KW-1185">Reference proteome</keyword>
<evidence type="ECO:0000313" key="3">
    <source>
        <dbReference type="Proteomes" id="UP000238312"/>
    </source>
</evidence>
<keyword evidence="1" id="KW-0472">Membrane</keyword>
<proteinExistence type="predicted"/>
<keyword evidence="1" id="KW-0812">Transmembrane</keyword>
<gene>
    <name evidence="2" type="ORF">B0I32_106206</name>
</gene>
<sequence length="108" mass="10868">MSVVSTPATGQIGAVARAVMAMAAWLATVLVTALVSWPWPGTEVLAPVVVLVTVLVVTVFGGATGGALALASVTILAMTVWGPMGGVVLVSATILAVTALPVRRWEMA</sequence>
<feature type="transmembrane region" description="Helical" evidence="1">
    <location>
        <begin position="44"/>
        <end position="77"/>
    </location>
</feature>
<feature type="transmembrane region" description="Helical" evidence="1">
    <location>
        <begin position="12"/>
        <end position="37"/>
    </location>
</feature>
<evidence type="ECO:0000313" key="2">
    <source>
        <dbReference type="EMBL" id="PRX66070.1"/>
    </source>
</evidence>
<dbReference type="RefSeq" id="WP_181307482.1">
    <property type="nucleotide sequence ID" value="NZ_PVNG01000006.1"/>
</dbReference>
<reference evidence="2 3" key="1">
    <citation type="submission" date="2018-03" db="EMBL/GenBank/DDBJ databases">
        <title>Genomic Encyclopedia of Type Strains, Phase III (KMG-III): the genomes of soil and plant-associated and newly described type strains.</title>
        <authorList>
            <person name="Whitman W."/>
        </authorList>
    </citation>
    <scope>NUCLEOTIDE SEQUENCE [LARGE SCALE GENOMIC DNA]</scope>
    <source>
        <strain evidence="2 3">CGMCC 4.7104</strain>
    </source>
</reference>
<dbReference type="AlphaFoldDB" id="A0A2T0N255"/>
<accession>A0A2T0N255</accession>
<protein>
    <submittedName>
        <fullName evidence="2">Uncharacterized protein</fullName>
    </submittedName>
</protein>
<organism evidence="2 3">
    <name type="scientific">Nonomuraea fuscirosea</name>
    <dbReference type="NCBI Taxonomy" id="1291556"/>
    <lineage>
        <taxon>Bacteria</taxon>
        <taxon>Bacillati</taxon>
        <taxon>Actinomycetota</taxon>
        <taxon>Actinomycetes</taxon>
        <taxon>Streptosporangiales</taxon>
        <taxon>Streptosporangiaceae</taxon>
        <taxon>Nonomuraea</taxon>
    </lineage>
</organism>